<dbReference type="Gene3D" id="3.40.50.11720">
    <property type="entry name" value="3-Deoxy-D-manno-octulosonic-acid transferase, N-terminal domain"/>
    <property type="match status" value="1"/>
</dbReference>
<dbReference type="InterPro" id="IPR038107">
    <property type="entry name" value="Glycos_transf_N_sf"/>
</dbReference>
<dbReference type="Proteomes" id="UP001154282">
    <property type="component" value="Unassembled WGS sequence"/>
</dbReference>
<feature type="site" description="Transition state stabilizer" evidence="6">
    <location>
        <position position="138"/>
    </location>
</feature>
<evidence type="ECO:0000313" key="10">
    <source>
        <dbReference type="Proteomes" id="UP001154282"/>
    </source>
</evidence>
<dbReference type="Pfam" id="PF04413">
    <property type="entry name" value="Glycos_transf_N"/>
    <property type="match status" value="1"/>
</dbReference>
<dbReference type="GO" id="GO:0043842">
    <property type="term" value="F:Kdo transferase activity"/>
    <property type="evidence" value="ECO:0007669"/>
    <property type="project" value="UniProtKB-EC"/>
</dbReference>
<proteinExistence type="inferred from homology"/>
<dbReference type="EC" id="2.4.99.12" evidence="2"/>
<dbReference type="GO" id="GO:0009245">
    <property type="term" value="P:lipid A biosynthetic process"/>
    <property type="evidence" value="ECO:0007669"/>
    <property type="project" value="TreeGrafter"/>
</dbReference>
<evidence type="ECO:0000256" key="5">
    <source>
        <dbReference type="ARBA" id="ARBA00049183"/>
    </source>
</evidence>
<dbReference type="GO" id="GO:0005886">
    <property type="term" value="C:plasma membrane"/>
    <property type="evidence" value="ECO:0007669"/>
    <property type="project" value="TreeGrafter"/>
</dbReference>
<dbReference type="AlphaFoldDB" id="A0AAV0PFT0"/>
<evidence type="ECO:0000256" key="1">
    <source>
        <dbReference type="ARBA" id="ARBA00006380"/>
    </source>
</evidence>
<name>A0AAV0PFT0_9ROSI</name>
<evidence type="ECO:0000256" key="7">
    <source>
        <dbReference type="SAM" id="Phobius"/>
    </source>
</evidence>
<keyword evidence="10" id="KW-1185">Reference proteome</keyword>
<keyword evidence="3" id="KW-0808">Transferase</keyword>
<evidence type="ECO:0000259" key="8">
    <source>
        <dbReference type="Pfam" id="PF04413"/>
    </source>
</evidence>
<dbReference type="FunFam" id="3.40.50.2000:FF:000032">
    <property type="entry name" value="3-deoxy-D-manno-octulosonic acid transferase"/>
    <property type="match status" value="1"/>
</dbReference>
<comment type="caution">
    <text evidence="9">The sequence shown here is derived from an EMBL/GenBank/DDBJ whole genome shotgun (WGS) entry which is preliminary data.</text>
</comment>
<dbReference type="PANTHER" id="PTHR42755:SF1">
    <property type="entry name" value="3-DEOXY-D-MANNO-OCTULOSONIC ACID TRANSFERASE, MITOCHONDRIAL-RELATED"/>
    <property type="match status" value="1"/>
</dbReference>
<dbReference type="InterPro" id="IPR039901">
    <property type="entry name" value="Kdotransferase"/>
</dbReference>
<dbReference type="InterPro" id="IPR007507">
    <property type="entry name" value="Glycos_transf_N"/>
</dbReference>
<dbReference type="Gene3D" id="3.40.50.2000">
    <property type="entry name" value="Glycogen Phosphorylase B"/>
    <property type="match status" value="1"/>
</dbReference>
<protein>
    <recommendedName>
        <fullName evidence="2">lipid IVA 3-deoxy-D-manno-octulosonic acid transferase</fullName>
        <ecNumber evidence="2">2.4.99.12</ecNumber>
    </recommendedName>
    <alternativeName>
        <fullName evidence="4">Lipid IV(A) 3-deoxy-D-manno-octulosonic acid transferase</fullName>
    </alternativeName>
</protein>
<evidence type="ECO:0000256" key="3">
    <source>
        <dbReference type="ARBA" id="ARBA00022679"/>
    </source>
</evidence>
<feature type="transmembrane region" description="Helical" evidence="7">
    <location>
        <begin position="91"/>
        <end position="113"/>
    </location>
</feature>
<dbReference type="PANTHER" id="PTHR42755">
    <property type="entry name" value="3-DEOXY-MANNO-OCTULOSONATE CYTIDYLYLTRANSFERASE"/>
    <property type="match status" value="1"/>
</dbReference>
<keyword evidence="7" id="KW-0812">Transmembrane</keyword>
<evidence type="ECO:0000313" key="9">
    <source>
        <dbReference type="EMBL" id="CAI0469459.1"/>
    </source>
</evidence>
<keyword evidence="7" id="KW-1133">Transmembrane helix</keyword>
<organism evidence="9 10">
    <name type="scientific">Linum tenue</name>
    <dbReference type="NCBI Taxonomy" id="586396"/>
    <lineage>
        <taxon>Eukaryota</taxon>
        <taxon>Viridiplantae</taxon>
        <taxon>Streptophyta</taxon>
        <taxon>Embryophyta</taxon>
        <taxon>Tracheophyta</taxon>
        <taxon>Spermatophyta</taxon>
        <taxon>Magnoliopsida</taxon>
        <taxon>eudicotyledons</taxon>
        <taxon>Gunneridae</taxon>
        <taxon>Pentapetalae</taxon>
        <taxon>rosids</taxon>
        <taxon>fabids</taxon>
        <taxon>Malpighiales</taxon>
        <taxon>Linaceae</taxon>
        <taxon>Linum</taxon>
    </lineage>
</organism>
<evidence type="ECO:0000256" key="2">
    <source>
        <dbReference type="ARBA" id="ARBA00012621"/>
    </source>
</evidence>
<accession>A0AAV0PFT0</accession>
<comment type="similarity">
    <text evidence="1">Belongs to the glycosyltransferase group 1 family. Glycosyltransferase 30 subfamily.</text>
</comment>
<comment type="catalytic activity">
    <reaction evidence="5">
        <text>lipid IVA (E. coli) + CMP-3-deoxy-beta-D-manno-octulosonate = alpha-Kdo-(2-&gt;6)-lipid IVA (E. coli) + CMP + H(+)</text>
        <dbReference type="Rhea" id="RHEA:28066"/>
        <dbReference type="ChEBI" id="CHEBI:15378"/>
        <dbReference type="ChEBI" id="CHEBI:58603"/>
        <dbReference type="ChEBI" id="CHEBI:60364"/>
        <dbReference type="ChEBI" id="CHEBI:60377"/>
        <dbReference type="ChEBI" id="CHEBI:85987"/>
        <dbReference type="EC" id="2.4.99.12"/>
    </reaction>
</comment>
<evidence type="ECO:0000256" key="6">
    <source>
        <dbReference type="PIRSR" id="PIRSR639901-2"/>
    </source>
</evidence>
<feature type="domain" description="3-deoxy-D-manno-octulosonic-acid transferase N-terminal" evidence="8">
    <location>
        <begin position="2"/>
        <end position="139"/>
    </location>
</feature>
<evidence type="ECO:0000256" key="4">
    <source>
        <dbReference type="ARBA" id="ARBA00031445"/>
    </source>
</evidence>
<gene>
    <name evidence="9" type="ORF">LITE_LOCUS38174</name>
</gene>
<feature type="site" description="Transition state stabilizer" evidence="6">
    <location>
        <position position="69"/>
    </location>
</feature>
<reference evidence="9" key="1">
    <citation type="submission" date="2022-08" db="EMBL/GenBank/DDBJ databases">
        <authorList>
            <person name="Gutierrez-Valencia J."/>
        </authorList>
    </citation>
    <scope>NUCLEOTIDE SEQUENCE</scope>
</reference>
<sequence>MAAIPVFRQCARRRPGLTILMITTTMSAFCEIGSNCSLFRLNQFCPVDTPAAIDAFLCYWKPSAVILLESELWPNLIMVSSTKMSVKSFKFWSAWALPLISLMLSKFALIIPLSTTQAIRFQLLQAPPSIINFAGDLKYVVEHDMSKRNIASTEDLKEQPSDRHVWMAASVHRGEEQVILAVHRLLVRRYPDLVTIIVPRHLQLAHHIVEELQKEGLHVALRSRKQKITARGLVYMVDTLGELRHLYSLTPIALVGGSFCPGFAGHNISEAAAAGCAVLTGFHVGHFSHMINEMQRLDPL</sequence>
<keyword evidence="7" id="KW-0472">Membrane</keyword>
<dbReference type="EMBL" id="CAMGYJ010000008">
    <property type="protein sequence ID" value="CAI0469459.1"/>
    <property type="molecule type" value="Genomic_DNA"/>
</dbReference>